<keyword evidence="2" id="KW-0732">Signal</keyword>
<dbReference type="OrthoDB" id="9815414at2"/>
<feature type="region of interest" description="Disordered" evidence="1">
    <location>
        <begin position="255"/>
        <end position="275"/>
    </location>
</feature>
<dbReference type="AlphaFoldDB" id="Q7NE58"/>
<evidence type="ECO:0000256" key="1">
    <source>
        <dbReference type="SAM" id="MobiDB-lite"/>
    </source>
</evidence>
<dbReference type="EMBL" id="BA000045">
    <property type="protein sequence ID" value="BAC91963.1"/>
    <property type="molecule type" value="Genomic_DNA"/>
</dbReference>
<dbReference type="Proteomes" id="UP000000557">
    <property type="component" value="Chromosome"/>
</dbReference>
<dbReference type="InParanoid" id="Q7NE58"/>
<dbReference type="eggNOG" id="ENOG5033X62">
    <property type="taxonomic scope" value="Bacteria"/>
</dbReference>
<evidence type="ECO:0000256" key="2">
    <source>
        <dbReference type="SAM" id="SignalP"/>
    </source>
</evidence>
<evidence type="ECO:0000313" key="4">
    <source>
        <dbReference type="Proteomes" id="UP000000557"/>
    </source>
</evidence>
<keyword evidence="4" id="KW-1185">Reference proteome</keyword>
<evidence type="ECO:0000313" key="3">
    <source>
        <dbReference type="EMBL" id="BAC91963.1"/>
    </source>
</evidence>
<accession>Q7NE58</accession>
<organism evidence="3 4">
    <name type="scientific">Gloeobacter violaceus (strain ATCC 29082 / PCC 7421)</name>
    <dbReference type="NCBI Taxonomy" id="251221"/>
    <lineage>
        <taxon>Bacteria</taxon>
        <taxon>Bacillati</taxon>
        <taxon>Cyanobacteriota</taxon>
        <taxon>Cyanophyceae</taxon>
        <taxon>Gloeobacterales</taxon>
        <taxon>Gloeobacteraceae</taxon>
        <taxon>Gloeobacter</taxon>
    </lineage>
</organism>
<protein>
    <submittedName>
        <fullName evidence="3">Gll4022 protein</fullName>
    </submittedName>
</protein>
<dbReference type="PhylomeDB" id="Q7NE58"/>
<feature type="chain" id="PRO_5004289096" evidence="2">
    <location>
        <begin position="25"/>
        <end position="356"/>
    </location>
</feature>
<dbReference type="KEGG" id="gvi:gll4022"/>
<feature type="compositionally biased region" description="Low complexity" evidence="1">
    <location>
        <begin position="255"/>
        <end position="271"/>
    </location>
</feature>
<proteinExistence type="predicted"/>
<reference evidence="3 4" key="1">
    <citation type="journal article" date="2003" name="DNA Res.">
        <title>Complete genome structure of Gloeobacter violaceus PCC 7421, a cyanobacterium that lacks thylakoids.</title>
        <authorList>
            <person name="Nakamura Y."/>
            <person name="Kaneko T."/>
            <person name="Sato S."/>
            <person name="Mimuro M."/>
            <person name="Miyashita H."/>
            <person name="Tsuchiya T."/>
            <person name="Sasamoto S."/>
            <person name="Watanabe A."/>
            <person name="Kawashima K."/>
            <person name="Kishida Y."/>
            <person name="Kiyokawa C."/>
            <person name="Kohara M."/>
            <person name="Matsumoto M."/>
            <person name="Matsuno A."/>
            <person name="Nakazaki N."/>
            <person name="Shimpo S."/>
            <person name="Takeuchi C."/>
            <person name="Yamada M."/>
            <person name="Tabata S."/>
        </authorList>
    </citation>
    <scope>NUCLEOTIDE SEQUENCE [LARGE SCALE GENOMIC DNA]</scope>
    <source>
        <strain evidence="4">ATCC 29082 / PCC 7421</strain>
    </source>
</reference>
<feature type="signal peptide" evidence="2">
    <location>
        <begin position="1"/>
        <end position="24"/>
    </location>
</feature>
<name>Q7NE58_GLOVI</name>
<dbReference type="STRING" id="251221.gene:10761540"/>
<dbReference type="EnsemblBacteria" id="BAC91963">
    <property type="protein sequence ID" value="BAC91963"/>
    <property type="gene ID" value="BAC91963"/>
</dbReference>
<dbReference type="RefSeq" id="WP_011144010.1">
    <property type="nucleotide sequence ID" value="NC_005125.1"/>
</dbReference>
<gene>
    <name evidence="3" type="ordered locus">gll4022</name>
</gene>
<reference evidence="3 4" key="2">
    <citation type="journal article" date="2003" name="DNA Res.">
        <title>Complete genome structure of Gloeobacter violaceus PCC 7421, a cyanobacterium that lacks thylakoids (supplement).</title>
        <authorList>
            <person name="Nakamura Y."/>
            <person name="Kaneko T."/>
            <person name="Sato S."/>
            <person name="Mimuro M."/>
            <person name="Miyashita H."/>
            <person name="Tsuchiya T."/>
            <person name="Sasamoto S."/>
            <person name="Watanabe A."/>
            <person name="Kawashima K."/>
            <person name="Kishida Y."/>
            <person name="Kiyokawa C."/>
            <person name="Kohara M."/>
            <person name="Matsumoto M."/>
            <person name="Matsuno A."/>
            <person name="Nakazaki N."/>
            <person name="Shimpo S."/>
            <person name="Takeuchi C."/>
            <person name="Yamada M."/>
            <person name="Tabata S."/>
        </authorList>
    </citation>
    <scope>NUCLEOTIDE SEQUENCE [LARGE SCALE GENOMIC DNA]</scope>
    <source>
        <strain evidence="4">ATCC 29082 / PCC 7421</strain>
    </source>
</reference>
<sequence length="356" mass="40096">MPYTFRRRWLVLALWFVGQAPAWSQPPQDWLERYQKVLQALEAPSERRFEQQIQTFGWQEGITTGEFVFRADGGWEANLTEGDQFYKIAHNRLNLVTQSDRLKLYSEYIERPERVAPHAIVDLGATAETYRVETVETTRLGAGEAVRLRLVPLAGGPLRELWLDAATALPRRAVIYLAGVWGSADYTVDFQPVERYWLPERSRMQIKMNFWVPVGFTRRAFAGPVDIGTTYRDYRFGDTAPLPAVPTAVASKPALAATGTTETQPTTGQPLGKPLELSVSTQKSTSVLAERIAQFNLNKPDLSNPLTRINVFVTLKMGSQQLLLYLFRFNSKQSLVPIEPVNSQSDTIKLFGTGSP</sequence>
<dbReference type="HOGENOM" id="CLU_777939_0_0_3"/>